<dbReference type="InterPro" id="IPR003778">
    <property type="entry name" value="CT_A_B"/>
</dbReference>
<dbReference type="InterPro" id="IPR052708">
    <property type="entry name" value="PxpC"/>
</dbReference>
<dbReference type="NCBIfam" id="TIGR00724">
    <property type="entry name" value="urea_amlyse_rel"/>
    <property type="match status" value="1"/>
</dbReference>
<keyword evidence="1" id="KW-0547">Nucleotide-binding</keyword>
<evidence type="ECO:0000256" key="3">
    <source>
        <dbReference type="ARBA" id="ARBA00022840"/>
    </source>
</evidence>
<dbReference type="PANTHER" id="PTHR43309:SF3">
    <property type="entry name" value="5-OXOPROLINASE SUBUNIT C"/>
    <property type="match status" value="1"/>
</dbReference>
<keyword evidence="3" id="KW-0067">ATP-binding</keyword>
<evidence type="ECO:0000313" key="6">
    <source>
        <dbReference type="Proteomes" id="UP000253910"/>
    </source>
</evidence>
<dbReference type="SMART" id="SM00797">
    <property type="entry name" value="AHS2"/>
    <property type="match status" value="1"/>
</dbReference>
<dbReference type="SUPFAM" id="SSF50891">
    <property type="entry name" value="Cyclophilin-like"/>
    <property type="match status" value="1"/>
</dbReference>
<gene>
    <name evidence="5" type="ORF">DPV87_08765</name>
</gene>
<dbReference type="Pfam" id="PF02626">
    <property type="entry name" value="CT_A_B"/>
    <property type="match status" value="1"/>
</dbReference>
<protein>
    <submittedName>
        <fullName evidence="5">Allophanate hydrolase subunit 2 family protein</fullName>
    </submittedName>
</protein>
<evidence type="ECO:0000313" key="5">
    <source>
        <dbReference type="EMBL" id="RDE89555.1"/>
    </source>
</evidence>
<dbReference type="RefSeq" id="WP_111315891.1">
    <property type="nucleotide sequence ID" value="NZ_QEPW01000017.1"/>
</dbReference>
<dbReference type="GO" id="GO:0016787">
    <property type="term" value="F:hydrolase activity"/>
    <property type="evidence" value="ECO:0007669"/>
    <property type="project" value="UniProtKB-KW"/>
</dbReference>
<feature type="domain" description="Carboxyltransferase" evidence="4">
    <location>
        <begin position="23"/>
        <end position="297"/>
    </location>
</feature>
<evidence type="ECO:0000259" key="4">
    <source>
        <dbReference type="SMART" id="SM00797"/>
    </source>
</evidence>
<name>A0A369Z268_HAEPA</name>
<proteinExistence type="predicted"/>
<dbReference type="InterPro" id="IPR029000">
    <property type="entry name" value="Cyclophilin-like_dom_sf"/>
</dbReference>
<dbReference type="AlphaFoldDB" id="A0A369Z268"/>
<evidence type="ECO:0000256" key="1">
    <source>
        <dbReference type="ARBA" id="ARBA00022741"/>
    </source>
</evidence>
<accession>A0A369Z268</accession>
<comment type="caution">
    <text evidence="5">The sequence shown here is derived from an EMBL/GenBank/DDBJ whole genome shotgun (WGS) entry which is preliminary data.</text>
</comment>
<keyword evidence="2 5" id="KW-0378">Hydrolase</keyword>
<sequence>MINIIYVQSRATIQDLGRFGLRRFGISHCGAMDKLALRAGNILLGNAEGAPAIEVPLGGLTLQFQRDMNFCVTGAFYEMTLDDKPIFAYWRYQARAGQVLKMVRAKIGMYGYLCVQGGFTLPQELNSCSTDLRAQIGGVEGRCLQVGDQLQTVNDPILRSEIGIAPIPLKHTIHALPSSEYQAFKRKSQYYWWRSKWTLQSNSDRMGYRFQGQKLELKQPLEMLSHAIQFGSVQVPPSGQPIILMADAQTTGGYPKIANVIDADLGALAQVRLGSTIQFEAVSLEQAAKLRRKNEIYLDQIRRIVDEKN</sequence>
<dbReference type="Proteomes" id="UP000253910">
    <property type="component" value="Unassembled WGS sequence"/>
</dbReference>
<reference evidence="5 6" key="1">
    <citation type="submission" date="2018-05" db="EMBL/GenBank/DDBJ databases">
        <title>Draft Genome Sequences for a Diverse set of 7 Haemophilus Species.</title>
        <authorList>
            <person name="Nichols M."/>
            <person name="Topaz N."/>
            <person name="Wang X."/>
            <person name="Wang X."/>
            <person name="Boxrud D."/>
        </authorList>
    </citation>
    <scope>NUCLEOTIDE SEQUENCE [LARGE SCALE GENOMIC DNA]</scope>
    <source>
        <strain evidence="5 6">C2008001710</strain>
    </source>
</reference>
<dbReference type="GO" id="GO:0005524">
    <property type="term" value="F:ATP binding"/>
    <property type="evidence" value="ECO:0007669"/>
    <property type="project" value="UniProtKB-KW"/>
</dbReference>
<dbReference type="Gene3D" id="2.40.100.10">
    <property type="entry name" value="Cyclophilin-like"/>
    <property type="match status" value="1"/>
</dbReference>
<organism evidence="5 6">
    <name type="scientific">Haemophilus parainfluenzae</name>
    <dbReference type="NCBI Taxonomy" id="729"/>
    <lineage>
        <taxon>Bacteria</taxon>
        <taxon>Pseudomonadati</taxon>
        <taxon>Pseudomonadota</taxon>
        <taxon>Gammaproteobacteria</taxon>
        <taxon>Pasteurellales</taxon>
        <taxon>Pasteurellaceae</taxon>
        <taxon>Haemophilus</taxon>
    </lineage>
</organism>
<dbReference type="EMBL" id="QEPW01000017">
    <property type="protein sequence ID" value="RDE89555.1"/>
    <property type="molecule type" value="Genomic_DNA"/>
</dbReference>
<evidence type="ECO:0000256" key="2">
    <source>
        <dbReference type="ARBA" id="ARBA00022801"/>
    </source>
</evidence>
<dbReference type="PANTHER" id="PTHR43309">
    <property type="entry name" value="5-OXOPROLINASE SUBUNIT C"/>
    <property type="match status" value="1"/>
</dbReference>